<dbReference type="HOGENOM" id="CLU_2989391_0_0_6"/>
<accession>B7MRX2</accession>
<evidence type="ECO:0000313" key="1">
    <source>
        <dbReference type="EMBL" id="CAR07086.1"/>
    </source>
</evidence>
<organism evidence="1 2">
    <name type="scientific">Escherichia coli O81 (strain ED1a)</name>
    <dbReference type="NCBI Taxonomy" id="585397"/>
    <lineage>
        <taxon>Bacteria</taxon>
        <taxon>Pseudomonadati</taxon>
        <taxon>Pseudomonadota</taxon>
        <taxon>Gammaproteobacteria</taxon>
        <taxon>Enterobacterales</taxon>
        <taxon>Enterobacteriaceae</taxon>
        <taxon>Escherichia</taxon>
    </lineage>
</organism>
<gene>
    <name evidence="1" type="ordered locus">ECED1_0884</name>
</gene>
<proteinExistence type="predicted"/>
<dbReference type="AlphaFoldDB" id="B7MRX2"/>
<evidence type="ECO:0000313" key="2">
    <source>
        <dbReference type="Proteomes" id="UP000000748"/>
    </source>
</evidence>
<sequence>MLWHVLVVLLCRLLTDFFSGALVNFSLKIISDNTVTAADQIQRADGSTEIQHDLMNE</sequence>
<protein>
    <submittedName>
        <fullName evidence="1">Uncharacterized protein</fullName>
    </submittedName>
</protein>
<name>B7MRX2_ECO81</name>
<dbReference type="EMBL" id="CU928162">
    <property type="protein sequence ID" value="CAR07086.1"/>
    <property type="molecule type" value="Genomic_DNA"/>
</dbReference>
<dbReference type="KEGG" id="ecq:ECED1_0884"/>
<dbReference type="Proteomes" id="UP000000748">
    <property type="component" value="Chromosome"/>
</dbReference>
<reference evidence="2" key="1">
    <citation type="journal article" date="2009" name="PLoS Genet.">
        <title>Organised genome dynamics in the Escherichia coli species results in highly diverse adaptive paths.</title>
        <authorList>
            <person name="Touchon M."/>
            <person name="Hoede C."/>
            <person name="Tenaillon O."/>
            <person name="Barbe V."/>
            <person name="Baeriswyl S."/>
            <person name="Bidet P."/>
            <person name="Bingen E."/>
            <person name="Bonacorsi S."/>
            <person name="Bouchier C."/>
            <person name="Bouvet O."/>
            <person name="Calteau A."/>
            <person name="Chiapello H."/>
            <person name="Clermont O."/>
            <person name="Cruveiller S."/>
            <person name="Danchin A."/>
            <person name="Diard M."/>
            <person name="Dossat C."/>
            <person name="Karoui M.E."/>
            <person name="Frapy E."/>
            <person name="Garry L."/>
            <person name="Ghigo J.M."/>
            <person name="Gilles A.M."/>
            <person name="Johnson J."/>
            <person name="Le Bouguenec C."/>
            <person name="Lescat M."/>
            <person name="Mangenot S."/>
            <person name="Martinez-Jehanne V."/>
            <person name="Matic I."/>
            <person name="Nassif X."/>
            <person name="Oztas S."/>
            <person name="Petit M.A."/>
            <person name="Pichon C."/>
            <person name="Rouy Z."/>
            <person name="Ruf C.S."/>
            <person name="Schneider D."/>
            <person name="Tourret J."/>
            <person name="Vacherie B."/>
            <person name="Vallenet D."/>
            <person name="Medigue C."/>
            <person name="Rocha E.P.C."/>
            <person name="Denamur E."/>
        </authorList>
    </citation>
    <scope>NUCLEOTIDE SEQUENCE [LARGE SCALE GENOMIC DNA]</scope>
    <source>
        <strain evidence="2">ED1a</strain>
    </source>
</reference>